<organism evidence="1 2">
    <name type="scientific">Inquilinus ginsengisoli</name>
    <dbReference type="NCBI Taxonomy" id="363840"/>
    <lineage>
        <taxon>Bacteria</taxon>
        <taxon>Pseudomonadati</taxon>
        <taxon>Pseudomonadota</taxon>
        <taxon>Alphaproteobacteria</taxon>
        <taxon>Rhodospirillales</taxon>
        <taxon>Rhodospirillaceae</taxon>
        <taxon>Inquilinus</taxon>
    </lineage>
</organism>
<dbReference type="InterPro" id="IPR001451">
    <property type="entry name" value="Hexapep"/>
</dbReference>
<dbReference type="SUPFAM" id="SSF51161">
    <property type="entry name" value="Trimeric LpxA-like enzymes"/>
    <property type="match status" value="1"/>
</dbReference>
<reference evidence="1 2" key="1">
    <citation type="submission" date="2023-07" db="EMBL/GenBank/DDBJ databases">
        <title>Sorghum-associated microbial communities from plants grown in Nebraska, USA.</title>
        <authorList>
            <person name="Schachtman D."/>
        </authorList>
    </citation>
    <scope>NUCLEOTIDE SEQUENCE [LARGE SCALE GENOMIC DNA]</scope>
    <source>
        <strain evidence="1 2">584</strain>
    </source>
</reference>
<name>A0ABU1JR63_9PROT</name>
<accession>A0ABU1JR63</accession>
<dbReference type="PANTHER" id="PTHR13061:SF29">
    <property type="entry name" value="GAMMA CARBONIC ANHYDRASE-LIKE 1, MITOCHONDRIAL-RELATED"/>
    <property type="match status" value="1"/>
</dbReference>
<dbReference type="EMBL" id="JAVDPW010000004">
    <property type="protein sequence ID" value="MDR6290040.1"/>
    <property type="molecule type" value="Genomic_DNA"/>
</dbReference>
<evidence type="ECO:0000313" key="2">
    <source>
        <dbReference type="Proteomes" id="UP001262410"/>
    </source>
</evidence>
<protein>
    <submittedName>
        <fullName evidence="1">Carbonic anhydrase/acetyltransferase-like protein (Isoleucine patch superfamily)</fullName>
    </submittedName>
</protein>
<dbReference type="Proteomes" id="UP001262410">
    <property type="component" value="Unassembled WGS sequence"/>
</dbReference>
<proteinExistence type="predicted"/>
<dbReference type="PANTHER" id="PTHR13061">
    <property type="entry name" value="DYNACTIN SUBUNIT P25"/>
    <property type="match status" value="1"/>
</dbReference>
<dbReference type="CDD" id="cd04645">
    <property type="entry name" value="LbH_gamma_CA_like"/>
    <property type="match status" value="1"/>
</dbReference>
<gene>
    <name evidence="1" type="ORF">E9232_002561</name>
</gene>
<dbReference type="Pfam" id="PF00132">
    <property type="entry name" value="Hexapep"/>
    <property type="match status" value="1"/>
</dbReference>
<keyword evidence="2" id="KW-1185">Reference proteome</keyword>
<evidence type="ECO:0000313" key="1">
    <source>
        <dbReference type="EMBL" id="MDR6290040.1"/>
    </source>
</evidence>
<dbReference type="InterPro" id="IPR047324">
    <property type="entry name" value="LbH_gamma_CA-like"/>
</dbReference>
<dbReference type="InterPro" id="IPR011004">
    <property type="entry name" value="Trimer_LpxA-like_sf"/>
</dbReference>
<sequence length="175" mass="18262">MTIHGLDDDDPRIDSDVWIAPSADVIGRVHLRRGASIWFGAILRGDNEWIKVGADSNIQDGAVLHTDMGAPLTLAARCSVGHRAILHGCTVGEGSLVGMGATILNHAVIGRNSLVGANALVTEGKAFPDRSLIIGAPARAVGILDDAAVERCLAVAARYVANGRRFAAGLRPARS</sequence>
<dbReference type="Gene3D" id="2.160.10.10">
    <property type="entry name" value="Hexapeptide repeat proteins"/>
    <property type="match status" value="1"/>
</dbReference>
<dbReference type="RefSeq" id="WP_309794454.1">
    <property type="nucleotide sequence ID" value="NZ_JAVDPW010000004.1"/>
</dbReference>
<dbReference type="InterPro" id="IPR050484">
    <property type="entry name" value="Transf_Hexapept/Carb_Anhydrase"/>
</dbReference>
<comment type="caution">
    <text evidence="1">The sequence shown here is derived from an EMBL/GenBank/DDBJ whole genome shotgun (WGS) entry which is preliminary data.</text>
</comment>